<reference evidence="2" key="2">
    <citation type="submission" date="2020-05" db="UniProtKB">
        <authorList>
            <consortium name="EnsemblMetazoa"/>
        </authorList>
    </citation>
    <scope>IDENTIFICATION</scope>
    <source>
        <strain evidence="2">wikel</strain>
    </source>
</reference>
<evidence type="ECO:0000313" key="2">
    <source>
        <dbReference type="EnsemblMetazoa" id="ISCW003330-PA"/>
    </source>
</evidence>
<organism>
    <name type="scientific">Ixodes scapularis</name>
    <name type="common">Black-legged tick</name>
    <name type="synonym">Deer tick</name>
    <dbReference type="NCBI Taxonomy" id="6945"/>
    <lineage>
        <taxon>Eukaryota</taxon>
        <taxon>Metazoa</taxon>
        <taxon>Ecdysozoa</taxon>
        <taxon>Arthropoda</taxon>
        <taxon>Chelicerata</taxon>
        <taxon>Arachnida</taxon>
        <taxon>Acari</taxon>
        <taxon>Parasitiformes</taxon>
        <taxon>Ixodida</taxon>
        <taxon>Ixodoidea</taxon>
        <taxon>Ixodidae</taxon>
        <taxon>Ixodinae</taxon>
        <taxon>Ixodes</taxon>
    </lineage>
</organism>
<reference evidence="1 3" key="1">
    <citation type="submission" date="2008-03" db="EMBL/GenBank/DDBJ databases">
        <title>Annotation of Ixodes scapularis.</title>
        <authorList>
            <consortium name="Ixodes scapularis Genome Project Consortium"/>
            <person name="Caler E."/>
            <person name="Hannick L.I."/>
            <person name="Bidwell S."/>
            <person name="Joardar V."/>
            <person name="Thiagarajan M."/>
            <person name="Amedeo P."/>
            <person name="Galinsky K.J."/>
            <person name="Schobel S."/>
            <person name="Inman J."/>
            <person name="Hostetler J."/>
            <person name="Miller J."/>
            <person name="Hammond M."/>
            <person name="Megy K."/>
            <person name="Lawson D."/>
            <person name="Kodira C."/>
            <person name="Sutton G."/>
            <person name="Meyer J."/>
            <person name="Hill C.A."/>
            <person name="Birren B."/>
            <person name="Nene V."/>
            <person name="Collins F."/>
            <person name="Alarcon-Chaidez F."/>
            <person name="Wikel S."/>
            <person name="Strausberg R."/>
        </authorList>
    </citation>
    <scope>NUCLEOTIDE SEQUENCE [LARGE SCALE GENOMIC DNA]</scope>
    <source>
        <strain evidence="3">Wikel</strain>
        <strain evidence="1">Wikel colony</strain>
    </source>
</reference>
<dbReference type="InParanoid" id="B7PCV2"/>
<name>B7PCV2_IXOSC</name>
<protein>
    <submittedName>
        <fullName evidence="1 2">Uncharacterized protein</fullName>
    </submittedName>
</protein>
<dbReference type="Proteomes" id="UP000001555">
    <property type="component" value="Unassembled WGS sequence"/>
</dbReference>
<dbReference type="EMBL" id="DS686249">
    <property type="protein sequence ID" value="EEC04424.1"/>
    <property type="molecule type" value="Genomic_DNA"/>
</dbReference>
<gene>
    <name evidence="1" type="ORF">IscW_ISCW003330</name>
</gene>
<dbReference type="VEuPathDB" id="VectorBase:ISCI003330"/>
<sequence length="100" mass="10524">MRPSSKSSMAQSSLLTERLMALPVAGGRGCCTQAELLEVVGPEKEQALPLPPATLRGGAGAADFFIRDLQGPEEAEALVTDARPAMSEQQAVDSQLSKQQ</sequence>
<dbReference type="EMBL" id="ABJB011069241">
    <property type="status" value="NOT_ANNOTATED_CDS"/>
    <property type="molecule type" value="Genomic_DNA"/>
</dbReference>
<dbReference type="AlphaFoldDB" id="B7PCV2"/>
<evidence type="ECO:0000313" key="1">
    <source>
        <dbReference type="EMBL" id="EEC04424.1"/>
    </source>
</evidence>
<proteinExistence type="predicted"/>
<keyword evidence="3" id="KW-1185">Reference proteome</keyword>
<dbReference type="VEuPathDB" id="VectorBase:ISCW003330"/>
<evidence type="ECO:0000313" key="3">
    <source>
        <dbReference type="Proteomes" id="UP000001555"/>
    </source>
</evidence>
<dbReference type="PaxDb" id="6945-B7PCV2"/>
<accession>B7PCV2</accession>
<dbReference type="EnsemblMetazoa" id="ISCW003330-RA">
    <property type="protein sequence ID" value="ISCW003330-PA"/>
    <property type="gene ID" value="ISCW003330"/>
</dbReference>
<dbReference type="HOGENOM" id="CLU_2309051_0_0_1"/>